<dbReference type="Gene3D" id="3.40.50.2300">
    <property type="match status" value="5"/>
</dbReference>
<keyword evidence="7" id="KW-0932">Cytokinin signaling pathway</keyword>
<keyword evidence="4" id="KW-0812">Transmembrane</keyword>
<keyword evidence="5" id="KW-0547">Nucleotide-binding</keyword>
<feature type="modified residue" description="4-aspartylphosphate" evidence="12">
    <location>
        <position position="477"/>
    </location>
</feature>
<evidence type="ECO:0000256" key="5">
    <source>
        <dbReference type="ARBA" id="ARBA00022741"/>
    </source>
</evidence>
<dbReference type="CDD" id="cd17546">
    <property type="entry name" value="REC_hyHK_CKI1_RcsC-like"/>
    <property type="match status" value="4"/>
</dbReference>
<feature type="compositionally biased region" description="Polar residues" evidence="13">
    <location>
        <begin position="381"/>
        <end position="391"/>
    </location>
</feature>
<dbReference type="GO" id="GO:0009736">
    <property type="term" value="P:cytokinin-activated signaling pathway"/>
    <property type="evidence" value="ECO:0007669"/>
    <property type="project" value="UniProtKB-KW"/>
</dbReference>
<name>A0A7S0S9T0_9CHLO</name>
<keyword evidence="8" id="KW-1133">Transmembrane helix</keyword>
<evidence type="ECO:0008006" key="17">
    <source>
        <dbReference type="Google" id="ProtNLM"/>
    </source>
</evidence>
<organism evidence="16">
    <name type="scientific">Mantoniella antarctica</name>
    <dbReference type="NCBI Taxonomy" id="81844"/>
    <lineage>
        <taxon>Eukaryota</taxon>
        <taxon>Viridiplantae</taxon>
        <taxon>Chlorophyta</taxon>
        <taxon>Mamiellophyceae</taxon>
        <taxon>Mamiellales</taxon>
        <taxon>Mamiellaceae</taxon>
        <taxon>Mantoniella</taxon>
    </lineage>
</organism>
<evidence type="ECO:0000256" key="11">
    <source>
        <dbReference type="PROSITE-ProRule" id="PRU00110"/>
    </source>
</evidence>
<evidence type="ECO:0000256" key="2">
    <source>
        <dbReference type="ARBA" id="ARBA00022475"/>
    </source>
</evidence>
<dbReference type="Pfam" id="PF00072">
    <property type="entry name" value="Response_reg"/>
    <property type="match status" value="4"/>
</dbReference>
<feature type="region of interest" description="Disordered" evidence="13">
    <location>
        <begin position="372"/>
        <end position="395"/>
    </location>
</feature>
<keyword evidence="3 12" id="KW-0597">Phosphoprotein</keyword>
<evidence type="ECO:0000259" key="15">
    <source>
        <dbReference type="PROSITE" id="PS50894"/>
    </source>
</evidence>
<reference evidence="16" key="1">
    <citation type="submission" date="2021-01" db="EMBL/GenBank/DDBJ databases">
        <authorList>
            <person name="Corre E."/>
            <person name="Pelletier E."/>
            <person name="Niang G."/>
            <person name="Scheremetjew M."/>
            <person name="Finn R."/>
            <person name="Kale V."/>
            <person name="Holt S."/>
            <person name="Cochrane G."/>
            <person name="Meng A."/>
            <person name="Brown T."/>
            <person name="Cohen L."/>
        </authorList>
    </citation>
    <scope>NUCLEOTIDE SEQUENCE</scope>
    <source>
        <strain evidence="16">SL-175</strain>
    </source>
</reference>
<dbReference type="InterPro" id="IPR036641">
    <property type="entry name" value="HPT_dom_sf"/>
</dbReference>
<evidence type="ECO:0000256" key="1">
    <source>
        <dbReference type="ARBA" id="ARBA00004651"/>
    </source>
</evidence>
<dbReference type="InterPro" id="IPR011006">
    <property type="entry name" value="CheY-like_superfamily"/>
</dbReference>
<dbReference type="SUPFAM" id="SSF47226">
    <property type="entry name" value="Histidine-containing phosphotransfer domain, HPT domain"/>
    <property type="match status" value="1"/>
</dbReference>
<feature type="domain" description="Response regulatory" evidence="14">
    <location>
        <begin position="428"/>
        <end position="550"/>
    </location>
</feature>
<feature type="region of interest" description="Disordered" evidence="13">
    <location>
        <begin position="73"/>
        <end position="96"/>
    </location>
</feature>
<evidence type="ECO:0000259" key="14">
    <source>
        <dbReference type="PROSITE" id="PS50110"/>
    </source>
</evidence>
<evidence type="ECO:0000256" key="13">
    <source>
        <dbReference type="SAM" id="MobiDB-lite"/>
    </source>
</evidence>
<dbReference type="CDD" id="cd00156">
    <property type="entry name" value="REC"/>
    <property type="match status" value="1"/>
</dbReference>
<feature type="modified residue" description="4-aspartylphosphate" evidence="12">
    <location>
        <position position="686"/>
    </location>
</feature>
<dbReference type="PROSITE" id="PS50110">
    <property type="entry name" value="RESPONSE_REGULATORY"/>
    <property type="match status" value="5"/>
</dbReference>
<keyword evidence="2" id="KW-1003">Cell membrane</keyword>
<feature type="region of interest" description="Disordered" evidence="13">
    <location>
        <begin position="598"/>
        <end position="625"/>
    </location>
</feature>
<feature type="modified residue" description="4-aspartylphosphate" evidence="12">
    <location>
        <position position="300"/>
    </location>
</feature>
<dbReference type="GO" id="GO:0000160">
    <property type="term" value="P:phosphorelay signal transduction system"/>
    <property type="evidence" value="ECO:0007669"/>
    <property type="project" value="UniProtKB-KW"/>
</dbReference>
<evidence type="ECO:0000256" key="6">
    <source>
        <dbReference type="ARBA" id="ARBA00022840"/>
    </source>
</evidence>
<feature type="domain" description="Response regulatory" evidence="14">
    <location>
        <begin position="249"/>
        <end position="365"/>
    </location>
</feature>
<dbReference type="InterPro" id="IPR001789">
    <property type="entry name" value="Sig_transdc_resp-reg_receiver"/>
</dbReference>
<dbReference type="Gene3D" id="1.20.120.160">
    <property type="entry name" value="HPT domain"/>
    <property type="match status" value="1"/>
</dbReference>
<feature type="compositionally biased region" description="Low complexity" evidence="13">
    <location>
        <begin position="598"/>
        <end position="619"/>
    </location>
</feature>
<evidence type="ECO:0000256" key="3">
    <source>
        <dbReference type="ARBA" id="ARBA00022553"/>
    </source>
</evidence>
<dbReference type="GO" id="GO:0005886">
    <property type="term" value="C:plasma membrane"/>
    <property type="evidence" value="ECO:0007669"/>
    <property type="project" value="UniProtKB-SubCell"/>
</dbReference>
<protein>
    <recommendedName>
        <fullName evidence="17">Histidine kinase</fullName>
    </recommendedName>
</protein>
<dbReference type="PANTHER" id="PTHR45339">
    <property type="entry name" value="HYBRID SIGNAL TRANSDUCTION HISTIDINE KINASE J"/>
    <property type="match status" value="1"/>
</dbReference>
<feature type="domain" description="Response regulatory" evidence="14">
    <location>
        <begin position="102"/>
        <end position="219"/>
    </location>
</feature>
<feature type="domain" description="Response regulatory" evidence="14">
    <location>
        <begin position="784"/>
        <end position="901"/>
    </location>
</feature>
<dbReference type="EMBL" id="HBFC01006282">
    <property type="protein sequence ID" value="CAD8700843.1"/>
    <property type="molecule type" value="Transcribed_RNA"/>
</dbReference>
<dbReference type="Pfam" id="PF01627">
    <property type="entry name" value="Hpt"/>
    <property type="match status" value="1"/>
</dbReference>
<feature type="modified residue" description="4-aspartylphosphate" evidence="12">
    <location>
        <position position="835"/>
    </location>
</feature>
<gene>
    <name evidence="16" type="ORF">MANT1106_LOCUS3525</name>
</gene>
<dbReference type="SUPFAM" id="SSF52172">
    <property type="entry name" value="CheY-like"/>
    <property type="match status" value="5"/>
</dbReference>
<accession>A0A7S0S9T0</accession>
<dbReference type="InterPro" id="IPR008207">
    <property type="entry name" value="Sig_transdc_His_kin_Hpt_dom"/>
</dbReference>
<dbReference type="GO" id="GO:0005524">
    <property type="term" value="F:ATP binding"/>
    <property type="evidence" value="ECO:0007669"/>
    <property type="project" value="UniProtKB-KW"/>
</dbReference>
<evidence type="ECO:0000256" key="8">
    <source>
        <dbReference type="ARBA" id="ARBA00022989"/>
    </source>
</evidence>
<evidence type="ECO:0000256" key="9">
    <source>
        <dbReference type="ARBA" id="ARBA00023012"/>
    </source>
</evidence>
<evidence type="ECO:0000256" key="10">
    <source>
        <dbReference type="ARBA" id="ARBA00023136"/>
    </source>
</evidence>
<dbReference type="PANTHER" id="PTHR45339:SF1">
    <property type="entry name" value="HYBRID SIGNAL TRANSDUCTION HISTIDINE KINASE J"/>
    <property type="match status" value="1"/>
</dbReference>
<feature type="domain" description="HPt" evidence="15">
    <location>
        <begin position="978"/>
        <end position="1082"/>
    </location>
</feature>
<sequence length="1370" mass="147894">MAESFAAKGEMLAAHAAQGVVVMSKPVRQGVLHDCLTQLHTNGVYRKEGASSVAETDEFRARCQPARAAIQPVAEGAERQSESTVSRGCHPKPWTSRRTSPHVLLVEDNSTSQEAMRRIILDAGMLCDVAGNGKEALVAIERASFDLVLMDFLMPVMDGSTATKLLREREAELSLHHLPVIGISATLGDERACLAAGMDGIIQKPCREAELLTIVDTFLKPNGDEKQSALKDASNVVSKNVEIEAPAFNVLVAEDSAANQMAIKRMLSKHGAMVTVVADGHEAVDLIVKKGMRYNLAFFDINMPLMGGIEAMHCIRSLQIDMPIIAITASIEVGQLTQYLGEGFSMVTTKPLRVAQCCEILTKYGHNLPLDPGKRGPAANAQGTSSSSMVSTRGEETSARYAVSSALDKSGIRNIDPAGGDKGKKQIRVLVVEDNCTSQTIMQRILEREGLDVSFAVNGDEAVEKAQETPYDAILMDCDMPLKDGWQATREIRKWEMACGSHGGKRVPIIAVTANAMRGDRERCLEQGMDDYLSKPVQRMSLLQMIRCWICQQVQCPPDAFVPAGRMHESERSVQLGAPAAVQTAVAPDAVPTALAAHTAPAPISTSSPSPTGSNLSSPRSFAGTDSWTKENQPCVLVVMHNTAERLLLKHMCGLEGCGVHTCDTGLKAMQLLEANVGRYTLCLIDTVLPDVEPHSLCSRMSELVRGQAAGREGAPFCHVPLVLIGTSVFAPSRAMVLEIGCEDLFMKPVTRSMLCKLLARIKNDSTPKTIPLKAPPHHLTGYHLLYAEDSLPSQKIVKRLLEKAGSKCTVVDNGKLAVEAALENPTMFDCILMDCNMPEMDGWEATQQIKKVLGHRVPIIAVTANALKGDREKCLEAGMDDYITKPVKLSLLLDVVLRWIALSRTKSGYKESIHATDDTGGGNVSSDVADLRWSSFSTYDLVEGSPSLPLRRRLLTVAPPSKQPVDVLTLLEQVDGDWDFMMDMVEQLSTTAKAQLASCSLAAQACDTVTLNFEAHSLKGVAATCYATQLASSCGALERMARRERHFTPTEIDTNADCAPSESPEYWKDMVDDVAEYLDAFSCNVHALGMMRMLPSFSTLTDACGDDNDDIVGALSDLLGASVDAYVAAHAAIYESDISEASFGFAREQLKVASVAANALSVEDLVRTTRLLSEHFANPPPAEETLGNEHRSVLRSQIEDRLDDMRIIVESLASETAMLLGDRMPVLDILFADDAAARHSVMQTSSVRVGGTICDYSAIMQNAGDDHNLVAALLSSFKDSLSIFCDGVAENKYSLFDAQSLHGAAVSMCAPRVVAAVSNFIVATKAEQKDVHAAGFTHLSNADAVANAISDLRAAVCELTSFQGTLQRV</sequence>
<feature type="modified residue" description="4-aspartylphosphate" evidence="12">
    <location>
        <position position="151"/>
    </location>
</feature>
<dbReference type="PROSITE" id="PS50894">
    <property type="entry name" value="HPT"/>
    <property type="match status" value="1"/>
</dbReference>
<proteinExistence type="predicted"/>
<dbReference type="SMART" id="SM00448">
    <property type="entry name" value="REC"/>
    <property type="match status" value="5"/>
</dbReference>
<evidence type="ECO:0000256" key="7">
    <source>
        <dbReference type="ARBA" id="ARBA00022864"/>
    </source>
</evidence>
<keyword evidence="10" id="KW-0472">Membrane</keyword>
<evidence type="ECO:0000256" key="12">
    <source>
        <dbReference type="PROSITE-ProRule" id="PRU00169"/>
    </source>
</evidence>
<keyword evidence="9" id="KW-0902">Two-component regulatory system</keyword>
<comment type="subcellular location">
    <subcellularLocation>
        <location evidence="1">Cell membrane</location>
        <topology evidence="1">Multi-pass membrane protein</topology>
    </subcellularLocation>
</comment>
<feature type="domain" description="Response regulatory" evidence="14">
    <location>
        <begin position="635"/>
        <end position="763"/>
    </location>
</feature>
<keyword evidence="6" id="KW-0067">ATP-binding</keyword>
<feature type="modified residue" description="Phosphohistidine" evidence="11">
    <location>
        <position position="1017"/>
    </location>
</feature>
<evidence type="ECO:0000313" key="16">
    <source>
        <dbReference type="EMBL" id="CAD8700843.1"/>
    </source>
</evidence>
<evidence type="ECO:0000256" key="4">
    <source>
        <dbReference type="ARBA" id="ARBA00022692"/>
    </source>
</evidence>